<feature type="transmembrane region" description="Helical" evidence="1">
    <location>
        <begin position="61"/>
        <end position="84"/>
    </location>
</feature>
<keyword evidence="1" id="KW-0812">Transmembrane</keyword>
<dbReference type="WBParaSite" id="PgR016_g077_t06">
    <property type="protein sequence ID" value="PgR016_g077_t06"/>
    <property type="gene ID" value="PgR016_g077"/>
</dbReference>
<organism evidence="2 3">
    <name type="scientific">Parascaris univalens</name>
    <name type="common">Nematode worm</name>
    <dbReference type="NCBI Taxonomy" id="6257"/>
    <lineage>
        <taxon>Eukaryota</taxon>
        <taxon>Metazoa</taxon>
        <taxon>Ecdysozoa</taxon>
        <taxon>Nematoda</taxon>
        <taxon>Chromadorea</taxon>
        <taxon>Rhabditida</taxon>
        <taxon>Spirurina</taxon>
        <taxon>Ascaridomorpha</taxon>
        <taxon>Ascaridoidea</taxon>
        <taxon>Ascarididae</taxon>
        <taxon>Parascaris</taxon>
    </lineage>
</organism>
<evidence type="ECO:0000313" key="3">
    <source>
        <dbReference type="WBParaSite" id="PgR016_g077_t06"/>
    </source>
</evidence>
<name>A0A915AUJ9_PARUN</name>
<dbReference type="Proteomes" id="UP000887569">
    <property type="component" value="Unplaced"/>
</dbReference>
<accession>A0A915AUJ9</accession>
<evidence type="ECO:0000313" key="2">
    <source>
        <dbReference type="Proteomes" id="UP000887569"/>
    </source>
</evidence>
<proteinExistence type="predicted"/>
<keyword evidence="2" id="KW-1185">Reference proteome</keyword>
<reference evidence="3" key="1">
    <citation type="submission" date="2022-11" db="UniProtKB">
        <authorList>
            <consortium name="WormBaseParasite"/>
        </authorList>
    </citation>
    <scope>IDENTIFICATION</scope>
</reference>
<protein>
    <submittedName>
        <fullName evidence="3">PDZ domain-containing protein</fullName>
    </submittedName>
</protein>
<sequence length="98" mass="11679">MNLECNAFSSKAFTFSLFHETQNFLQLVIDINFSALHTHFMSFCNLHLQNGLGQYSISPQLYIYIVYIYIIYIHCIHTLHIHIYTHIHYIYIHIQLSV</sequence>
<dbReference type="AlphaFoldDB" id="A0A915AUJ9"/>
<keyword evidence="1" id="KW-0472">Membrane</keyword>
<evidence type="ECO:0000256" key="1">
    <source>
        <dbReference type="SAM" id="Phobius"/>
    </source>
</evidence>
<keyword evidence="1" id="KW-1133">Transmembrane helix</keyword>